<gene>
    <name evidence="2" type="primary">MRPL52</name>
</gene>
<accession>A0ABM4SZK2</accession>
<evidence type="ECO:0000313" key="1">
    <source>
        <dbReference type="Proteomes" id="UP001652663"/>
    </source>
</evidence>
<evidence type="ECO:0000313" key="2">
    <source>
        <dbReference type="RefSeq" id="XP_070653235.1"/>
    </source>
</evidence>
<dbReference type="RefSeq" id="XP_070653235.1">
    <property type="nucleotide sequence ID" value="XM_070797134.1"/>
</dbReference>
<keyword evidence="1" id="KW-1185">Reference proteome</keyword>
<reference evidence="2" key="1">
    <citation type="submission" date="2025-08" db="UniProtKB">
        <authorList>
            <consortium name="RefSeq"/>
        </authorList>
    </citation>
    <scope>IDENTIFICATION</scope>
    <source>
        <tissue evidence="2">Blood</tissue>
    </source>
</reference>
<dbReference type="GeneID" id="109564820"/>
<sequence length="142" mass="15120">MAGPVFEYQIQDGNFLLPAQLRAWPTRPRPLPAPAPQHGRFGRCPETALRLRGSGRQPVATPAGPCCQPLRLRAPYGAPRLVVRGWPPCSSNERPASKKSPKGKVCETSCTAVTGNGCWITGMAAQTAGEVAGRKKEAAECS</sequence>
<organism evidence="1 2">
    <name type="scientific">Bos indicus</name>
    <name type="common">Zebu</name>
    <dbReference type="NCBI Taxonomy" id="9915"/>
    <lineage>
        <taxon>Eukaryota</taxon>
        <taxon>Metazoa</taxon>
        <taxon>Chordata</taxon>
        <taxon>Craniata</taxon>
        <taxon>Vertebrata</taxon>
        <taxon>Euteleostomi</taxon>
        <taxon>Mammalia</taxon>
        <taxon>Eutheria</taxon>
        <taxon>Laurasiatheria</taxon>
        <taxon>Artiodactyla</taxon>
        <taxon>Ruminantia</taxon>
        <taxon>Pecora</taxon>
        <taxon>Bovidae</taxon>
        <taxon>Bovinae</taxon>
        <taxon>Bos</taxon>
    </lineage>
</organism>
<dbReference type="Proteomes" id="UP001652663">
    <property type="component" value="Chromosome 10"/>
</dbReference>
<proteinExistence type="predicted"/>
<protein>
    <submittedName>
        <fullName evidence="2">Large ribosomal subunit protein mL52 isoform X2</fullName>
    </submittedName>
</protein>
<name>A0ABM4SZK2_BOSIN</name>